<dbReference type="InterPro" id="IPR008978">
    <property type="entry name" value="HSP20-like_chaperone"/>
</dbReference>
<comment type="caution">
    <text evidence="6">The sequence shown here is derived from an EMBL/GenBank/DDBJ whole genome shotgun (WGS) entry which is preliminary data.</text>
</comment>
<sequence length="185" mass="20594">MARNPLSPYRFGLPMEMSFGQDPFMSLHREMNRLFDDVLRGGGGGGGLLAMPEASTAGVMLMPKINVSETEQEMRISAELPGVTEKDIDVSLDGDMLTIRAEKKFERKEDKEDFHFVERSFGTFQRSLRLPYSIKPDQVKAKFENGVLMVSLPKSKEEERTHRIQVEAASSAGSGKDTSSSKQSS</sequence>
<name>A0A931BJV8_9HYPH</name>
<feature type="compositionally biased region" description="Low complexity" evidence="3">
    <location>
        <begin position="168"/>
        <end position="185"/>
    </location>
</feature>
<evidence type="ECO:0000256" key="1">
    <source>
        <dbReference type="PROSITE-ProRule" id="PRU00285"/>
    </source>
</evidence>
<feature type="region of interest" description="Disordered" evidence="3">
    <location>
        <begin position="154"/>
        <end position="185"/>
    </location>
</feature>
<accession>A0A931BJV8</accession>
<evidence type="ECO:0000259" key="4">
    <source>
        <dbReference type="PROSITE" id="PS01031"/>
    </source>
</evidence>
<proteinExistence type="inferred from homology"/>
<evidence type="ECO:0000259" key="5">
    <source>
        <dbReference type="PROSITE" id="PS51203"/>
    </source>
</evidence>
<protein>
    <submittedName>
        <fullName evidence="6">Hsp20/alpha crystallin family protein</fullName>
    </submittedName>
</protein>
<dbReference type="InterPro" id="IPR031107">
    <property type="entry name" value="Small_HSP"/>
</dbReference>
<dbReference type="InterPro" id="IPR007052">
    <property type="entry name" value="CS_dom"/>
</dbReference>
<dbReference type="Gene3D" id="2.60.40.790">
    <property type="match status" value="1"/>
</dbReference>
<dbReference type="PROSITE" id="PS51203">
    <property type="entry name" value="CS"/>
    <property type="match status" value="1"/>
</dbReference>
<dbReference type="PROSITE" id="PS01031">
    <property type="entry name" value="SHSP"/>
    <property type="match status" value="1"/>
</dbReference>
<dbReference type="Pfam" id="PF00011">
    <property type="entry name" value="HSP20"/>
    <property type="match status" value="1"/>
</dbReference>
<organism evidence="6 7">
    <name type="scientific">Microvirga alba</name>
    <dbReference type="NCBI Taxonomy" id="2791025"/>
    <lineage>
        <taxon>Bacteria</taxon>
        <taxon>Pseudomonadati</taxon>
        <taxon>Pseudomonadota</taxon>
        <taxon>Alphaproteobacteria</taxon>
        <taxon>Hyphomicrobiales</taxon>
        <taxon>Methylobacteriaceae</taxon>
        <taxon>Microvirga</taxon>
    </lineage>
</organism>
<dbReference type="RefSeq" id="WP_196270508.1">
    <property type="nucleotide sequence ID" value="NZ_JADQDO010000001.1"/>
</dbReference>
<evidence type="ECO:0000256" key="3">
    <source>
        <dbReference type="SAM" id="MobiDB-lite"/>
    </source>
</evidence>
<feature type="domain" description="CS" evidence="5">
    <location>
        <begin position="60"/>
        <end position="167"/>
    </location>
</feature>
<keyword evidence="7" id="KW-1185">Reference proteome</keyword>
<feature type="domain" description="SHSP" evidence="4">
    <location>
        <begin position="56"/>
        <end position="169"/>
    </location>
</feature>
<dbReference type="AlphaFoldDB" id="A0A931BJV8"/>
<dbReference type="PANTHER" id="PTHR11527">
    <property type="entry name" value="HEAT-SHOCK PROTEIN 20 FAMILY MEMBER"/>
    <property type="match status" value="1"/>
</dbReference>
<dbReference type="Proteomes" id="UP000599312">
    <property type="component" value="Unassembled WGS sequence"/>
</dbReference>
<dbReference type="EMBL" id="JADQDO010000001">
    <property type="protein sequence ID" value="MBF9232561.1"/>
    <property type="molecule type" value="Genomic_DNA"/>
</dbReference>
<evidence type="ECO:0000313" key="7">
    <source>
        <dbReference type="Proteomes" id="UP000599312"/>
    </source>
</evidence>
<evidence type="ECO:0000313" key="6">
    <source>
        <dbReference type="EMBL" id="MBF9232561.1"/>
    </source>
</evidence>
<dbReference type="InterPro" id="IPR002068">
    <property type="entry name" value="A-crystallin/Hsp20_dom"/>
</dbReference>
<reference evidence="6" key="1">
    <citation type="submission" date="2020-11" db="EMBL/GenBank/DDBJ databases">
        <authorList>
            <person name="Kim M.K."/>
        </authorList>
    </citation>
    <scope>NUCLEOTIDE SEQUENCE</scope>
    <source>
        <strain evidence="6">BT350</strain>
    </source>
</reference>
<feature type="compositionally biased region" description="Basic and acidic residues" evidence="3">
    <location>
        <begin position="154"/>
        <end position="165"/>
    </location>
</feature>
<gene>
    <name evidence="6" type="ORF">I2H38_04135</name>
</gene>
<comment type="similarity">
    <text evidence="1 2">Belongs to the small heat shock protein (HSP20) family.</text>
</comment>
<dbReference type="CDD" id="cd06464">
    <property type="entry name" value="ACD_sHsps-like"/>
    <property type="match status" value="1"/>
</dbReference>
<evidence type="ECO:0000256" key="2">
    <source>
        <dbReference type="RuleBase" id="RU003616"/>
    </source>
</evidence>
<dbReference type="SUPFAM" id="SSF49764">
    <property type="entry name" value="HSP20-like chaperones"/>
    <property type="match status" value="1"/>
</dbReference>